<keyword evidence="1" id="KW-0732">Signal</keyword>
<evidence type="ECO:0000313" key="2">
    <source>
        <dbReference type="EMBL" id="GEN76569.1"/>
    </source>
</evidence>
<feature type="chain" id="PRO_5021748071" evidence="1">
    <location>
        <begin position="18"/>
        <end position="181"/>
    </location>
</feature>
<reference evidence="2 3" key="1">
    <citation type="submission" date="2019-07" db="EMBL/GenBank/DDBJ databases">
        <title>Whole genome shotgun sequence of Chryseobacterium hagamense NBRC 105253.</title>
        <authorList>
            <person name="Hosoyama A."/>
            <person name="Uohara A."/>
            <person name="Ohji S."/>
            <person name="Ichikawa N."/>
        </authorList>
    </citation>
    <scope>NUCLEOTIDE SEQUENCE [LARGE SCALE GENOMIC DNA]</scope>
    <source>
        <strain evidence="2 3">NBRC 105253</strain>
    </source>
</reference>
<gene>
    <name evidence="2" type="ORF">CHA01nite_23090</name>
</gene>
<evidence type="ECO:0000313" key="3">
    <source>
        <dbReference type="Proteomes" id="UP000321863"/>
    </source>
</evidence>
<dbReference type="AlphaFoldDB" id="A0A511YMZ2"/>
<dbReference type="Proteomes" id="UP000321863">
    <property type="component" value="Unassembled WGS sequence"/>
</dbReference>
<dbReference type="EMBL" id="BJYJ01000011">
    <property type="protein sequence ID" value="GEN76569.1"/>
    <property type="molecule type" value="Genomic_DNA"/>
</dbReference>
<comment type="caution">
    <text evidence="2">The sequence shown here is derived from an EMBL/GenBank/DDBJ whole genome shotgun (WGS) entry which is preliminary data.</text>
</comment>
<keyword evidence="3" id="KW-1185">Reference proteome</keyword>
<name>A0A511YMZ2_9FLAO</name>
<proteinExistence type="predicted"/>
<dbReference type="RefSeq" id="WP_146941605.1">
    <property type="nucleotide sequence ID" value="NZ_BJYJ01000011.1"/>
</dbReference>
<feature type="signal peptide" evidence="1">
    <location>
        <begin position="1"/>
        <end position="17"/>
    </location>
</feature>
<accession>A0A511YMZ2</accession>
<evidence type="ECO:0000256" key="1">
    <source>
        <dbReference type="SAM" id="SignalP"/>
    </source>
</evidence>
<organism evidence="2 3">
    <name type="scientific">Chryseobacterium hagamense</name>
    <dbReference type="NCBI Taxonomy" id="395935"/>
    <lineage>
        <taxon>Bacteria</taxon>
        <taxon>Pseudomonadati</taxon>
        <taxon>Bacteroidota</taxon>
        <taxon>Flavobacteriia</taxon>
        <taxon>Flavobacteriales</taxon>
        <taxon>Weeksellaceae</taxon>
        <taxon>Chryseobacterium group</taxon>
        <taxon>Chryseobacterium</taxon>
    </lineage>
</organism>
<sequence>MKKIIFFILVLSNLIFAQETKNIKAIDSIITLKKIKFDSLNLKSSEVETQLIKIDYCKIFFNKIILNDNYKNKKRLSEIIHEFQLYLPDQYSYIKLYNNKNDILTLRNAILFSEKYSLLKMYRKFINGWYENEITKEENKINNIENRISYLLFKGNINIEDYNKLSKEDQNKLLIELEEKY</sequence>
<protein>
    <submittedName>
        <fullName evidence="2">Uncharacterized protein</fullName>
    </submittedName>
</protein>